<evidence type="ECO:0000256" key="1">
    <source>
        <dbReference type="ARBA" id="ARBA00007090"/>
    </source>
</evidence>
<dbReference type="GO" id="GO:0008658">
    <property type="term" value="F:penicillin binding"/>
    <property type="evidence" value="ECO:0007669"/>
    <property type="project" value="InterPro"/>
</dbReference>
<evidence type="ECO:0000313" key="17">
    <source>
        <dbReference type="Proteomes" id="UP000292235"/>
    </source>
</evidence>
<feature type="region of interest" description="Disordered" evidence="14">
    <location>
        <begin position="658"/>
        <end position="696"/>
    </location>
</feature>
<dbReference type="Pfam" id="PF00905">
    <property type="entry name" value="Transpeptidase"/>
    <property type="match status" value="1"/>
</dbReference>
<dbReference type="InterPro" id="IPR001264">
    <property type="entry name" value="Glyco_trans_51"/>
</dbReference>
<keyword evidence="6" id="KW-0808">Transferase</keyword>
<dbReference type="InterPro" id="IPR001460">
    <property type="entry name" value="PCN-bd_Tpept"/>
</dbReference>
<evidence type="ECO:0000256" key="13">
    <source>
        <dbReference type="ARBA" id="ARBA00049902"/>
    </source>
</evidence>
<evidence type="ECO:0000256" key="9">
    <source>
        <dbReference type="ARBA" id="ARBA00022984"/>
    </source>
</evidence>
<dbReference type="GO" id="GO:0006508">
    <property type="term" value="P:proteolysis"/>
    <property type="evidence" value="ECO:0007669"/>
    <property type="project" value="UniProtKB-KW"/>
</dbReference>
<evidence type="ECO:0000313" key="16">
    <source>
        <dbReference type="EMBL" id="QBI52042.1"/>
    </source>
</evidence>
<dbReference type="SUPFAM" id="SSF56601">
    <property type="entry name" value="beta-lactamase/transpeptidase-like"/>
    <property type="match status" value="1"/>
</dbReference>
<dbReference type="InterPro" id="IPR036950">
    <property type="entry name" value="PBP_transglycosylase"/>
</dbReference>
<evidence type="ECO:0000256" key="3">
    <source>
        <dbReference type="ARBA" id="ARBA00022645"/>
    </source>
</evidence>
<dbReference type="PANTHER" id="PTHR32282">
    <property type="entry name" value="BINDING PROTEIN TRANSPEPTIDASE, PUTATIVE-RELATED"/>
    <property type="match status" value="1"/>
</dbReference>
<evidence type="ECO:0000256" key="7">
    <source>
        <dbReference type="ARBA" id="ARBA00022801"/>
    </source>
</evidence>
<keyword evidence="17" id="KW-1185">Reference proteome</keyword>
<evidence type="ECO:0000256" key="12">
    <source>
        <dbReference type="ARBA" id="ARBA00034000"/>
    </source>
</evidence>
<dbReference type="Gene3D" id="3.30.10.20">
    <property type="match status" value="1"/>
</dbReference>
<keyword evidence="4" id="KW-0645">Protease</keyword>
<gene>
    <name evidence="16" type="primary">pbpF2</name>
    <name evidence="16" type="ORF">EKD16_01125</name>
</gene>
<dbReference type="InterPro" id="IPR023346">
    <property type="entry name" value="Lysozyme-like_dom_sf"/>
</dbReference>
<dbReference type="Proteomes" id="UP000292235">
    <property type="component" value="Chromosome"/>
</dbReference>
<feature type="compositionally biased region" description="Polar residues" evidence="14">
    <location>
        <begin position="426"/>
        <end position="437"/>
    </location>
</feature>
<dbReference type="GO" id="GO:0071555">
    <property type="term" value="P:cell wall organization"/>
    <property type="evidence" value="ECO:0007669"/>
    <property type="project" value="UniProtKB-KW"/>
</dbReference>
<keyword evidence="8" id="KW-0133">Cell shape</keyword>
<keyword evidence="10" id="KW-0511">Multifunctional enzyme</keyword>
<evidence type="ECO:0000256" key="2">
    <source>
        <dbReference type="ARBA" id="ARBA00007739"/>
    </source>
</evidence>
<keyword evidence="11" id="KW-0961">Cell wall biogenesis/degradation</keyword>
<evidence type="ECO:0000256" key="11">
    <source>
        <dbReference type="ARBA" id="ARBA00023316"/>
    </source>
</evidence>
<feature type="compositionally biased region" description="Basic and acidic residues" evidence="14">
    <location>
        <begin position="659"/>
        <end position="669"/>
    </location>
</feature>
<reference evidence="16 17" key="1">
    <citation type="submission" date="2019-02" db="EMBL/GenBank/DDBJ databases">
        <authorList>
            <person name="Khodamoradi S."/>
            <person name="Hahnke R.L."/>
            <person name="Kaempfer P."/>
            <person name="Schumann P."/>
            <person name="Rohde M."/>
            <person name="Steinert M."/>
            <person name="Luzhetskyy A."/>
            <person name="Wink J."/>
            <person name="Ruckert C."/>
        </authorList>
    </citation>
    <scope>NUCLEOTIDE SEQUENCE [LARGE SCALE GENOMIC DNA]</scope>
    <source>
        <strain evidence="16 17">M2</strain>
    </source>
</reference>
<dbReference type="PANTHER" id="PTHR32282:SF33">
    <property type="entry name" value="PEPTIDOGLYCAN GLYCOSYLTRANSFERASE"/>
    <property type="match status" value="1"/>
</dbReference>
<dbReference type="SMART" id="SM00740">
    <property type="entry name" value="PASTA"/>
    <property type="match status" value="1"/>
</dbReference>
<dbReference type="PROSITE" id="PS51178">
    <property type="entry name" value="PASTA"/>
    <property type="match status" value="1"/>
</dbReference>
<organism evidence="16 17">
    <name type="scientific">Streptomonospora litoralis</name>
    <dbReference type="NCBI Taxonomy" id="2498135"/>
    <lineage>
        <taxon>Bacteria</taxon>
        <taxon>Bacillati</taxon>
        <taxon>Actinomycetota</taxon>
        <taxon>Actinomycetes</taxon>
        <taxon>Streptosporangiales</taxon>
        <taxon>Nocardiopsidaceae</taxon>
        <taxon>Streptomonospora</taxon>
    </lineage>
</organism>
<keyword evidence="9" id="KW-0573">Peptidoglycan synthesis</keyword>
<dbReference type="KEGG" id="strr:EKD16_01125"/>
<feature type="region of interest" description="Disordered" evidence="14">
    <location>
        <begin position="426"/>
        <end position="463"/>
    </location>
</feature>
<feature type="domain" description="PASTA" evidence="15">
    <location>
        <begin position="690"/>
        <end position="757"/>
    </location>
</feature>
<dbReference type="RefSeq" id="WP_131096655.1">
    <property type="nucleotide sequence ID" value="NZ_CP036455.1"/>
</dbReference>
<dbReference type="FunFam" id="1.10.3810.10:FF:000001">
    <property type="entry name" value="Penicillin-binding protein 1A"/>
    <property type="match status" value="1"/>
</dbReference>
<comment type="similarity">
    <text evidence="2">In the N-terminal section; belongs to the glycosyltransferase 51 family.</text>
</comment>
<protein>
    <submittedName>
        <fullName evidence="16">Penicillin-binding protein 1F</fullName>
    </submittedName>
</protein>
<evidence type="ECO:0000256" key="10">
    <source>
        <dbReference type="ARBA" id="ARBA00023268"/>
    </source>
</evidence>
<dbReference type="OrthoDB" id="7911552at2"/>
<evidence type="ECO:0000256" key="6">
    <source>
        <dbReference type="ARBA" id="ARBA00022679"/>
    </source>
</evidence>
<comment type="catalytic activity">
    <reaction evidence="13">
        <text>[GlcNAc-(1-&gt;4)-Mur2Ac(oyl-L-Ala-gamma-D-Glu-L-Lys-D-Ala-D-Ala)](n)-di-trans,octa-cis-undecaprenyl diphosphate + beta-D-GlcNAc-(1-&gt;4)-Mur2Ac(oyl-L-Ala-gamma-D-Glu-L-Lys-D-Ala-D-Ala)-di-trans,octa-cis-undecaprenyl diphosphate = [GlcNAc-(1-&gt;4)-Mur2Ac(oyl-L-Ala-gamma-D-Glu-L-Lys-D-Ala-D-Ala)](n+1)-di-trans,octa-cis-undecaprenyl diphosphate + di-trans,octa-cis-undecaprenyl diphosphate + H(+)</text>
        <dbReference type="Rhea" id="RHEA:23708"/>
        <dbReference type="Rhea" id="RHEA-COMP:9602"/>
        <dbReference type="Rhea" id="RHEA-COMP:9603"/>
        <dbReference type="ChEBI" id="CHEBI:15378"/>
        <dbReference type="ChEBI" id="CHEBI:58405"/>
        <dbReference type="ChEBI" id="CHEBI:60033"/>
        <dbReference type="ChEBI" id="CHEBI:78435"/>
        <dbReference type="EC" id="2.4.99.28"/>
    </reaction>
</comment>
<dbReference type="Pfam" id="PF00912">
    <property type="entry name" value="Transgly"/>
    <property type="match status" value="1"/>
</dbReference>
<dbReference type="SUPFAM" id="SSF53955">
    <property type="entry name" value="Lysozyme-like"/>
    <property type="match status" value="1"/>
</dbReference>
<dbReference type="AlphaFoldDB" id="A0A4V0ZJ29"/>
<name>A0A4V0ZJ29_9ACTN</name>
<dbReference type="CDD" id="cd06577">
    <property type="entry name" value="PASTA_pknB"/>
    <property type="match status" value="1"/>
</dbReference>
<accession>A0A4V0ZJ29</accession>
<comment type="similarity">
    <text evidence="1">In the C-terminal section; belongs to the transpeptidase family.</text>
</comment>
<dbReference type="GO" id="GO:0008360">
    <property type="term" value="P:regulation of cell shape"/>
    <property type="evidence" value="ECO:0007669"/>
    <property type="project" value="UniProtKB-KW"/>
</dbReference>
<dbReference type="InterPro" id="IPR012338">
    <property type="entry name" value="Beta-lactam/transpept-like"/>
</dbReference>
<evidence type="ECO:0000256" key="4">
    <source>
        <dbReference type="ARBA" id="ARBA00022670"/>
    </source>
</evidence>
<feature type="compositionally biased region" description="Basic and acidic residues" evidence="14">
    <location>
        <begin position="687"/>
        <end position="696"/>
    </location>
</feature>
<proteinExistence type="inferred from homology"/>
<dbReference type="GO" id="GO:0008955">
    <property type="term" value="F:peptidoglycan glycosyltransferase activity"/>
    <property type="evidence" value="ECO:0007669"/>
    <property type="project" value="UniProtKB-EC"/>
</dbReference>
<dbReference type="Pfam" id="PF03793">
    <property type="entry name" value="PASTA"/>
    <property type="match status" value="1"/>
</dbReference>
<dbReference type="InterPro" id="IPR005543">
    <property type="entry name" value="PASTA_dom"/>
</dbReference>
<dbReference type="GO" id="GO:0030288">
    <property type="term" value="C:outer membrane-bounded periplasmic space"/>
    <property type="evidence" value="ECO:0007669"/>
    <property type="project" value="TreeGrafter"/>
</dbReference>
<dbReference type="InterPro" id="IPR050396">
    <property type="entry name" value="Glycosyltr_51/Transpeptidase"/>
</dbReference>
<keyword evidence="5" id="KW-0328">Glycosyltransferase</keyword>
<evidence type="ECO:0000259" key="15">
    <source>
        <dbReference type="PROSITE" id="PS51178"/>
    </source>
</evidence>
<keyword evidence="3" id="KW-0121">Carboxypeptidase</keyword>
<dbReference type="Gene3D" id="1.10.3810.10">
    <property type="entry name" value="Biosynthetic peptidoglycan transglycosylase-like"/>
    <property type="match status" value="1"/>
</dbReference>
<dbReference type="EMBL" id="CP036455">
    <property type="protein sequence ID" value="QBI52042.1"/>
    <property type="molecule type" value="Genomic_DNA"/>
</dbReference>
<keyword evidence="7" id="KW-0378">Hydrolase</keyword>
<dbReference type="GO" id="GO:0009252">
    <property type="term" value="P:peptidoglycan biosynthetic process"/>
    <property type="evidence" value="ECO:0007669"/>
    <property type="project" value="UniProtKB-KW"/>
</dbReference>
<evidence type="ECO:0000256" key="5">
    <source>
        <dbReference type="ARBA" id="ARBA00022676"/>
    </source>
</evidence>
<sequence>MHNSRWSSAVRMSYLAAIAGVLVALLALPTVGGLALVVRDGATGFLDLPHDIHRLRPAQPTRILDADGGTIAEIADKRRDPVPLEEVSPVMAEAVIAIEDRRFYEHGGLDLRSVFRAAVRTAQGDLQGGSTLTQQYVKNVLVESAESSEEAADARAVSIGRKVRELRYALGAEHRMTKREILEGYLNISYFGNSVYGVEAAAQRYFSTPAENLSLRQAALLAGLVKGPALYDPVQRPDAARDRRDTVLESMVRTGAVSRKEAEAAQARGLGMNLSPPAAPAGCHSSDRPFFCSYVLTWLQERPGLGGDAAQSEKWLKSGGLTIRTTLDPAMQRAAQQAVEDSVPVGDASGKVAVGVLVDPATGGVRAMAQNRDYGLDSGGRGVTAVNFAVDAELGGSAGFQAGSTFKAFTAAAALKEGRGFGTSFDSPRSTTVSGMRSCSGEKRPDWRVRNHGDSTSGKHDMLTGTRNSVNTYFAQLQKRVGLCDTVQTARALGVHRADGAPLGEWNSFTLGDQEVAPLTMASAYAVFANRGVRCEPRPVTAVSDGAGTDRLAPSCSRVLPRGVADATSRVLSQPFKPGGTAAALGIGRPAAGKTGTTDNAAAAWFAGFTPGLAGAVALGDPRGAAQHPLRDVTIGGTFYPTVYGGTLPGPIWQQTMREATEGTREEPFPRPPGRFTGGGSGADRPQGGDDSTRRVPDVVGRAREDAVRALEAAGYAPSVGEVTVPSDEPEGRVAATNPRPGADLPEGAVVNVFVSRGG</sequence>
<feature type="compositionally biased region" description="Basic and acidic residues" evidence="14">
    <location>
        <begin position="440"/>
        <end position="462"/>
    </location>
</feature>
<evidence type="ECO:0000256" key="14">
    <source>
        <dbReference type="SAM" id="MobiDB-lite"/>
    </source>
</evidence>
<dbReference type="Gene3D" id="3.40.710.10">
    <property type="entry name" value="DD-peptidase/beta-lactamase superfamily"/>
    <property type="match status" value="1"/>
</dbReference>
<evidence type="ECO:0000256" key="8">
    <source>
        <dbReference type="ARBA" id="ARBA00022960"/>
    </source>
</evidence>
<dbReference type="GO" id="GO:0009002">
    <property type="term" value="F:serine-type D-Ala-D-Ala carboxypeptidase activity"/>
    <property type="evidence" value="ECO:0007669"/>
    <property type="project" value="UniProtKB-EC"/>
</dbReference>
<comment type="catalytic activity">
    <reaction evidence="12">
        <text>Preferential cleavage: (Ac)2-L-Lys-D-Ala-|-D-Ala. Also transpeptidation of peptidyl-alanyl moieties that are N-acyl substituents of D-alanine.</text>
        <dbReference type="EC" id="3.4.16.4"/>
    </reaction>
</comment>
<feature type="region of interest" description="Disordered" evidence="14">
    <location>
        <begin position="719"/>
        <end position="745"/>
    </location>
</feature>